<dbReference type="GO" id="GO:0005634">
    <property type="term" value="C:nucleus"/>
    <property type="evidence" value="ECO:0007669"/>
    <property type="project" value="TreeGrafter"/>
</dbReference>
<evidence type="ECO:0000313" key="7">
    <source>
        <dbReference type="Proteomes" id="UP000663834"/>
    </source>
</evidence>
<dbReference type="InterPro" id="IPR013783">
    <property type="entry name" value="Ig-like_fold"/>
</dbReference>
<dbReference type="GO" id="GO:0019901">
    <property type="term" value="F:protein kinase binding"/>
    <property type="evidence" value="ECO:0007669"/>
    <property type="project" value="TreeGrafter"/>
</dbReference>
<dbReference type="InterPro" id="IPR037256">
    <property type="entry name" value="ASC_dom_sf"/>
</dbReference>
<accession>A0A816GWU3</accession>
<comment type="function">
    <text evidence="2">Non-catalytic subunit of AMP-activated protein kinase (AMPK), an energy sensor protein kinase that plays a key role in regulating cellular energy metabolism. In response to reduction of intracellular ATP levels, AMPK activates energy-producing pathways and inhibits energy-consuming processes: inhibits protein, carbohydrate and lipid biosynthesis, as well as cell growth and proliferation. AMPK acts via direct phosphorylation of metabolic enzymes, and by longer-term effects via phosphorylation of transcription regulators. Also acts as a regulator of cellular polarity by remodeling the actin cytoskeleton; probably by indirectly activating myosin. Beta non-catalytic subunit acts as a scaffold on which the AMPK complex assembles, via its C-terminus that bridges alpha (PRKAA1 or PRKAA2) and gamma subunits (PRKAG1, PRKAG2 or PRKAG3).</text>
</comment>
<dbReference type="InterPro" id="IPR050827">
    <property type="entry name" value="CRP1_MDG1_kinase"/>
</dbReference>
<dbReference type="Pfam" id="PF04739">
    <property type="entry name" value="AMPKBI"/>
    <property type="match status" value="1"/>
</dbReference>
<evidence type="ECO:0000256" key="2">
    <source>
        <dbReference type="ARBA" id="ARBA00025180"/>
    </source>
</evidence>
<evidence type="ECO:0000259" key="5">
    <source>
        <dbReference type="SMART" id="SM01010"/>
    </source>
</evidence>
<dbReference type="SMART" id="SM01010">
    <property type="entry name" value="AMPKBI"/>
    <property type="match status" value="1"/>
</dbReference>
<name>A0A816GWU3_9BILA</name>
<gene>
    <name evidence="6" type="ORF">KQP761_LOCUS36399</name>
</gene>
<evidence type="ECO:0000256" key="3">
    <source>
        <dbReference type="ARBA" id="ARBA00040010"/>
    </source>
</evidence>
<dbReference type="CDD" id="cd02859">
    <property type="entry name" value="E_set_AMPKbeta_like_N"/>
    <property type="match status" value="1"/>
</dbReference>
<dbReference type="Pfam" id="PF16561">
    <property type="entry name" value="AMPK1_CBM"/>
    <property type="match status" value="1"/>
</dbReference>
<dbReference type="EMBL" id="CAJNOW010020610">
    <property type="protein sequence ID" value="CAF1680366.1"/>
    <property type="molecule type" value="Genomic_DNA"/>
</dbReference>
<dbReference type="SUPFAM" id="SSF160219">
    <property type="entry name" value="AMPKBI-like"/>
    <property type="match status" value="1"/>
</dbReference>
<evidence type="ECO:0000313" key="6">
    <source>
        <dbReference type="EMBL" id="CAF1680366.1"/>
    </source>
</evidence>
<dbReference type="Gene3D" id="6.20.250.60">
    <property type="match status" value="1"/>
</dbReference>
<dbReference type="InterPro" id="IPR032640">
    <property type="entry name" value="AMPK1_CBM"/>
</dbReference>
<protein>
    <recommendedName>
        <fullName evidence="3">5'-AMP-activated protein kinase subunit beta-1</fullName>
    </recommendedName>
</protein>
<evidence type="ECO:0000256" key="4">
    <source>
        <dbReference type="SAM" id="MobiDB-lite"/>
    </source>
</evidence>
<dbReference type="GO" id="GO:0007165">
    <property type="term" value="P:signal transduction"/>
    <property type="evidence" value="ECO:0007669"/>
    <property type="project" value="TreeGrafter"/>
</dbReference>
<dbReference type="GO" id="GO:0031588">
    <property type="term" value="C:nucleotide-activated protein kinase complex"/>
    <property type="evidence" value="ECO:0007669"/>
    <property type="project" value="TreeGrafter"/>
</dbReference>
<feature type="region of interest" description="Disordered" evidence="4">
    <location>
        <begin position="217"/>
        <end position="244"/>
    </location>
</feature>
<dbReference type="OrthoDB" id="531008at2759"/>
<evidence type="ECO:0000256" key="1">
    <source>
        <dbReference type="ARBA" id="ARBA00010926"/>
    </source>
</evidence>
<dbReference type="PANTHER" id="PTHR10343">
    <property type="entry name" value="5'-AMP-ACTIVATED PROTEIN KINASE , BETA SUBUNIT"/>
    <property type="match status" value="1"/>
</dbReference>
<sequence length="317" mass="36660">MQFLFACIENECERDQHKQFFMGNQQTTGRTRSDTYTRYERDGEDGRYVTLDHHDSSVSSHVSTTDDKMVPRHDPSLPIRIRNQRQVHQHHSQQAVHSEMHNEKKTIPVVFKYPALPKDKEALLTGSFTNWKEMISMVKSDNDFVAILELPEGEHEYKFQIDGRWEYDINEPSKDDDRNGRNNVVTVKKSDFEVMEALTSDSILSSSQSANLVKQQSTDTDMARSPPGSYEQTWPPTTQKEFSQTDKPPFLPPHLLNIILNKDTAAHYEPALLPEPNHVMLKHLYALSIRDGVMVLSTTTRYRHKFVTTCFYKPTSK</sequence>
<proteinExistence type="inferred from homology"/>
<dbReference type="Gene3D" id="2.60.40.10">
    <property type="entry name" value="Immunoglobulins"/>
    <property type="match status" value="1"/>
</dbReference>
<comment type="similarity">
    <text evidence="1">Belongs to the 5'-AMP-activated protein kinase beta subunit family.</text>
</comment>
<dbReference type="GO" id="GO:0005737">
    <property type="term" value="C:cytoplasm"/>
    <property type="evidence" value="ECO:0007669"/>
    <property type="project" value="TreeGrafter"/>
</dbReference>
<dbReference type="InterPro" id="IPR014756">
    <property type="entry name" value="Ig_E-set"/>
</dbReference>
<dbReference type="PANTHER" id="PTHR10343:SF84">
    <property type="entry name" value="5'-AMP-ACTIVATED PROTEIN KINASE SUBUNIT BETA-1"/>
    <property type="match status" value="1"/>
</dbReference>
<organism evidence="6 7">
    <name type="scientific">Rotaria magnacalcarata</name>
    <dbReference type="NCBI Taxonomy" id="392030"/>
    <lineage>
        <taxon>Eukaryota</taxon>
        <taxon>Metazoa</taxon>
        <taxon>Spiralia</taxon>
        <taxon>Gnathifera</taxon>
        <taxon>Rotifera</taxon>
        <taxon>Eurotatoria</taxon>
        <taxon>Bdelloidea</taxon>
        <taxon>Philodinida</taxon>
        <taxon>Philodinidae</taxon>
        <taxon>Rotaria</taxon>
    </lineage>
</organism>
<dbReference type="AlphaFoldDB" id="A0A816GWU3"/>
<feature type="domain" description="Association with the SNF1 complex (ASC)" evidence="5">
    <location>
        <begin position="223"/>
        <end position="315"/>
    </location>
</feature>
<reference evidence="6" key="1">
    <citation type="submission" date="2021-02" db="EMBL/GenBank/DDBJ databases">
        <authorList>
            <person name="Nowell W R."/>
        </authorList>
    </citation>
    <scope>NUCLEOTIDE SEQUENCE</scope>
</reference>
<dbReference type="SUPFAM" id="SSF81296">
    <property type="entry name" value="E set domains"/>
    <property type="match status" value="1"/>
</dbReference>
<feature type="compositionally biased region" description="Polar residues" evidence="4">
    <location>
        <begin position="230"/>
        <end position="244"/>
    </location>
</feature>
<comment type="caution">
    <text evidence="6">The sequence shown here is derived from an EMBL/GenBank/DDBJ whole genome shotgun (WGS) entry which is preliminary data.</text>
</comment>
<dbReference type="Proteomes" id="UP000663834">
    <property type="component" value="Unassembled WGS sequence"/>
</dbReference>
<dbReference type="InterPro" id="IPR006828">
    <property type="entry name" value="ASC_dom"/>
</dbReference>